<organism evidence="13 14">
    <name type="scientific">Rhizopogon vesiculosus</name>
    <dbReference type="NCBI Taxonomy" id="180088"/>
    <lineage>
        <taxon>Eukaryota</taxon>
        <taxon>Fungi</taxon>
        <taxon>Dikarya</taxon>
        <taxon>Basidiomycota</taxon>
        <taxon>Agaricomycotina</taxon>
        <taxon>Agaricomycetes</taxon>
        <taxon>Agaricomycetidae</taxon>
        <taxon>Boletales</taxon>
        <taxon>Suillineae</taxon>
        <taxon>Rhizopogonaceae</taxon>
        <taxon>Rhizopogon</taxon>
    </lineage>
</organism>
<evidence type="ECO:0000256" key="5">
    <source>
        <dbReference type="ARBA" id="ARBA00022679"/>
    </source>
</evidence>
<name>A0A1J8RCR6_9AGAM</name>
<dbReference type="InterPro" id="IPR005801">
    <property type="entry name" value="ADC_synthase"/>
</dbReference>
<evidence type="ECO:0000259" key="12">
    <source>
        <dbReference type="Pfam" id="PF04715"/>
    </source>
</evidence>
<dbReference type="Gene3D" id="3.60.120.10">
    <property type="entry name" value="Anthranilate synthase"/>
    <property type="match status" value="1"/>
</dbReference>
<dbReference type="InterPro" id="IPR010117">
    <property type="entry name" value="PabB_fungal"/>
</dbReference>
<proteinExistence type="inferred from homology"/>
<dbReference type="GO" id="GO:0008153">
    <property type="term" value="P:4-aminobenzoate biosynthetic process"/>
    <property type="evidence" value="ECO:0007669"/>
    <property type="project" value="TreeGrafter"/>
</dbReference>
<dbReference type="GO" id="GO:0046820">
    <property type="term" value="F:4-amino-4-deoxychorismate synthase activity"/>
    <property type="evidence" value="ECO:0007669"/>
    <property type="project" value="UniProtKB-EC"/>
</dbReference>
<dbReference type="PRINTS" id="PR00096">
    <property type="entry name" value="GATASE"/>
</dbReference>
<feature type="domain" description="Anthranilate synthase component I N-terminal" evidence="12">
    <location>
        <begin position="293"/>
        <end position="421"/>
    </location>
</feature>
<dbReference type="Proteomes" id="UP000183567">
    <property type="component" value="Unassembled WGS sequence"/>
</dbReference>
<dbReference type="PANTHER" id="PTHR11236:SF18">
    <property type="entry name" value="AMINODEOXYCHORISMATE SYNTHASE"/>
    <property type="match status" value="1"/>
</dbReference>
<dbReference type="GO" id="GO:0046656">
    <property type="term" value="P:folic acid biosynthetic process"/>
    <property type="evidence" value="ECO:0007669"/>
    <property type="project" value="UniProtKB-KW"/>
</dbReference>
<dbReference type="Gene3D" id="3.40.50.880">
    <property type="match status" value="1"/>
</dbReference>
<dbReference type="SUPFAM" id="SSF52317">
    <property type="entry name" value="Class I glutamine amidotransferase-like"/>
    <property type="match status" value="1"/>
</dbReference>
<dbReference type="EMBL" id="LVVM01000989">
    <property type="protein sequence ID" value="OJA19562.1"/>
    <property type="molecule type" value="Genomic_DNA"/>
</dbReference>
<comment type="caution">
    <text evidence="13">The sequence shown here is derived from an EMBL/GenBank/DDBJ whole genome shotgun (WGS) entry which is preliminary data.</text>
</comment>
<dbReference type="NCBIfam" id="TIGR01823">
    <property type="entry name" value="PabB-fungal"/>
    <property type="match status" value="1"/>
</dbReference>
<evidence type="ECO:0000256" key="3">
    <source>
        <dbReference type="ARBA" id="ARBA00005970"/>
    </source>
</evidence>
<dbReference type="InterPro" id="IPR029062">
    <property type="entry name" value="Class_I_gatase-like"/>
</dbReference>
<dbReference type="InterPro" id="IPR006805">
    <property type="entry name" value="Anth_synth_I_N"/>
</dbReference>
<dbReference type="GO" id="GO:0005737">
    <property type="term" value="C:cytoplasm"/>
    <property type="evidence" value="ECO:0007669"/>
    <property type="project" value="TreeGrafter"/>
</dbReference>
<dbReference type="InterPro" id="IPR015890">
    <property type="entry name" value="Chorismate_C"/>
</dbReference>
<keyword evidence="7" id="KW-0315">Glutamine amidotransferase</keyword>
<comment type="similarity">
    <text evidence="3">In the C-terminal section; belongs to the anthranilate synthase component I family.</text>
</comment>
<reference evidence="13 14" key="1">
    <citation type="submission" date="2016-03" db="EMBL/GenBank/DDBJ databases">
        <title>Comparative genomics of the ectomycorrhizal sister species Rhizopogon vinicolor and Rhizopogon vesiculosus (Basidiomycota: Boletales) reveals a divergence of the mating type B locus.</title>
        <authorList>
            <person name="Mujic A.B."/>
            <person name="Kuo A."/>
            <person name="Tritt A."/>
            <person name="Lipzen A."/>
            <person name="Chen C."/>
            <person name="Johnson J."/>
            <person name="Sharma A."/>
            <person name="Barry K."/>
            <person name="Grigoriev I.V."/>
            <person name="Spatafora J.W."/>
        </authorList>
    </citation>
    <scope>NUCLEOTIDE SEQUENCE [LARGE SCALE GENOMIC DNA]</scope>
    <source>
        <strain evidence="13 14">AM-OR11-056</strain>
    </source>
</reference>
<dbReference type="OrthoDB" id="64220at2759"/>
<dbReference type="Pfam" id="PF00425">
    <property type="entry name" value="Chorismate_bind"/>
    <property type="match status" value="1"/>
</dbReference>
<feature type="domain" description="Chorismate-utilising enzyme C-terminal" evidence="11">
    <location>
        <begin position="473"/>
        <end position="774"/>
    </location>
</feature>
<dbReference type="PANTHER" id="PTHR11236">
    <property type="entry name" value="AMINOBENZOATE/ANTHRANILATE SYNTHASE"/>
    <property type="match status" value="1"/>
</dbReference>
<dbReference type="EC" id="2.6.1.85" evidence="4"/>
<keyword evidence="5" id="KW-0808">Transferase</keyword>
<evidence type="ECO:0000256" key="1">
    <source>
        <dbReference type="ARBA" id="ARBA00001000"/>
    </source>
</evidence>
<dbReference type="NCBIfam" id="TIGR00566">
    <property type="entry name" value="trpG_papA"/>
    <property type="match status" value="1"/>
</dbReference>
<dbReference type="PROSITE" id="PS51273">
    <property type="entry name" value="GATASE_TYPE_1"/>
    <property type="match status" value="1"/>
</dbReference>
<dbReference type="InterPro" id="IPR017926">
    <property type="entry name" value="GATASE"/>
</dbReference>
<evidence type="ECO:0000313" key="13">
    <source>
        <dbReference type="EMBL" id="OJA19562.1"/>
    </source>
</evidence>
<dbReference type="Pfam" id="PF04715">
    <property type="entry name" value="Anth_synt_I_N"/>
    <property type="match status" value="1"/>
</dbReference>
<sequence>MTSELPRILLVDSYDSFTYKSVATYTFQAVQLIISNSLASLCRKAIPNSQVHIIKNDDTNLADLQSYLPYFSAVIVGPGPGSPDVPEDVGLVKDLWNLDDPHLLPVFGVCLGLQSLALEHGAALRRLSVVKHGQVSTVEHTGTDIFKGVGPVDAVRYHSLHVELSGAKNIEELASTHDAENGRVVMAIRHSTRPFWAVQYHPESVLTQGGGIEIMLNFWRLACAWSSSHGRVTRPWDQMADGVFGTPWPYTRPPPSTPRTNTPLASSTIKLSIPGLSAPDICEVLGVDDDSSPFVMLESAAQPGRFTIIGCLTSTSLRVTYSIGDNFIHLANGESCDQIDLGSRDVWSWLTSFMNKRKVIGGSPEIPFWGGLIGYLSYELGVESLRVSGEKIHTEARHPDVNLVFVERSIVLDSTSGNIYLQSIMEDDDEWLTEMVVQLHSAARNYSTYSSFNASPSSTKARPNTSTIILPDRDHYRSRIDMAKEYLFAGESYELCLTANTRITLNDPLAPKASSTYSPSWQRYKHLRELNPAPHAAYLRLHPTTLLASSPERFLSFSRSPGATYQLRPIKGTVRKGPNITRAVAEKALRGSRKEVAENLMIVDLIRHDLHGAVGENVEVKQFCTVEEYKTVWQLVSVIEGKPADDADQAASHYANGALGWEVLRRSLPPGSMTGAPKKRSVEILRQLEDEERNVYSGVFGYWCAGGGGDWSVTIRSCFKYDDRYECDAHSWTKFNNPDFYPGVHEPEHWVIGAGGAITALSDPDAEWDEMLTKLQSVLRVFGAAVPRGH</sequence>
<accession>A0A1J8RCR6</accession>
<dbReference type="GO" id="GO:0000162">
    <property type="term" value="P:L-tryptophan biosynthetic process"/>
    <property type="evidence" value="ECO:0007669"/>
    <property type="project" value="TreeGrafter"/>
</dbReference>
<dbReference type="GO" id="GO:0046654">
    <property type="term" value="P:tetrahydrofolate biosynthetic process"/>
    <property type="evidence" value="ECO:0007669"/>
    <property type="project" value="UniProtKB-UniPathway"/>
</dbReference>
<keyword evidence="14" id="KW-1185">Reference proteome</keyword>
<dbReference type="InterPro" id="IPR019999">
    <property type="entry name" value="Anth_synth_I-like"/>
</dbReference>
<dbReference type="SUPFAM" id="SSF56322">
    <property type="entry name" value="ADC synthase"/>
    <property type="match status" value="1"/>
</dbReference>
<feature type="domain" description="Glutamine amidotransferase" evidence="10">
    <location>
        <begin position="49"/>
        <end position="211"/>
    </location>
</feature>
<protein>
    <recommendedName>
        <fullName evidence="4">aminodeoxychorismate synthase</fullName>
        <ecNumber evidence="4">2.6.1.85</ecNumber>
    </recommendedName>
    <alternativeName>
        <fullName evidence="8">Para-aminobenzoate synthase</fullName>
    </alternativeName>
    <alternativeName>
        <fullName evidence="9">p-aminobenzoic acid synthase</fullName>
    </alternativeName>
</protein>
<evidence type="ECO:0000256" key="7">
    <source>
        <dbReference type="ARBA" id="ARBA00022962"/>
    </source>
</evidence>
<evidence type="ECO:0000259" key="10">
    <source>
        <dbReference type="Pfam" id="PF00117"/>
    </source>
</evidence>
<keyword evidence="6" id="KW-0289">Folate biosynthesis</keyword>
<dbReference type="CDD" id="cd01743">
    <property type="entry name" value="GATase1_Anthranilate_Synthase"/>
    <property type="match status" value="1"/>
</dbReference>
<comment type="catalytic activity">
    <reaction evidence="1">
        <text>chorismate + L-glutamine = 4-amino-4-deoxychorismate + L-glutamate</text>
        <dbReference type="Rhea" id="RHEA:11672"/>
        <dbReference type="ChEBI" id="CHEBI:29748"/>
        <dbReference type="ChEBI" id="CHEBI:29985"/>
        <dbReference type="ChEBI" id="CHEBI:58359"/>
        <dbReference type="ChEBI" id="CHEBI:58406"/>
        <dbReference type="EC" id="2.6.1.85"/>
    </reaction>
</comment>
<dbReference type="Pfam" id="PF00117">
    <property type="entry name" value="GATase"/>
    <property type="match status" value="1"/>
</dbReference>
<evidence type="ECO:0000256" key="9">
    <source>
        <dbReference type="ARBA" id="ARBA00031904"/>
    </source>
</evidence>
<evidence type="ECO:0000256" key="8">
    <source>
        <dbReference type="ARBA" id="ARBA00031329"/>
    </source>
</evidence>
<dbReference type="InterPro" id="IPR006221">
    <property type="entry name" value="TrpG/PapA_dom"/>
</dbReference>
<dbReference type="PRINTS" id="PR00097">
    <property type="entry name" value="ANTSNTHASEII"/>
</dbReference>
<dbReference type="STRING" id="180088.A0A1J8RCR6"/>
<dbReference type="UniPathway" id="UPA00077">
    <property type="reaction ID" value="UER00149"/>
</dbReference>
<gene>
    <name evidence="13" type="primary">PAB1</name>
    <name evidence="13" type="ORF">AZE42_01430</name>
</gene>
<evidence type="ECO:0000256" key="6">
    <source>
        <dbReference type="ARBA" id="ARBA00022909"/>
    </source>
</evidence>
<dbReference type="AlphaFoldDB" id="A0A1J8RCR6"/>
<evidence type="ECO:0000259" key="11">
    <source>
        <dbReference type="Pfam" id="PF00425"/>
    </source>
</evidence>
<evidence type="ECO:0000313" key="14">
    <source>
        <dbReference type="Proteomes" id="UP000183567"/>
    </source>
</evidence>
<comment type="pathway">
    <text evidence="2">Cofactor biosynthesis; tetrahydrofolate biosynthesis; 4-aminobenzoate from chorismate: step 1/2.</text>
</comment>
<evidence type="ECO:0000256" key="2">
    <source>
        <dbReference type="ARBA" id="ARBA00005009"/>
    </source>
</evidence>
<evidence type="ECO:0000256" key="4">
    <source>
        <dbReference type="ARBA" id="ARBA00013139"/>
    </source>
</evidence>